<gene>
    <name evidence="8" type="ORF">SDC9_03641</name>
</gene>
<keyword evidence="4" id="KW-0964">Secreted</keyword>
<dbReference type="InterPro" id="IPR003368">
    <property type="entry name" value="POMP_repeat"/>
</dbReference>
<evidence type="ECO:0000313" key="8">
    <source>
        <dbReference type="EMBL" id="MPL58110.1"/>
    </source>
</evidence>
<reference evidence="8" key="1">
    <citation type="submission" date="2019-08" db="EMBL/GenBank/DDBJ databases">
        <authorList>
            <person name="Kucharzyk K."/>
            <person name="Murdoch R.W."/>
            <person name="Higgins S."/>
            <person name="Loffler F."/>
        </authorList>
    </citation>
    <scope>NUCLEOTIDE SEQUENCE</scope>
</reference>
<dbReference type="Pfam" id="PF02415">
    <property type="entry name" value="Chlam_PMP"/>
    <property type="match status" value="9"/>
</dbReference>
<evidence type="ECO:0000256" key="7">
    <source>
        <dbReference type="ARBA" id="ARBA00023237"/>
    </source>
</evidence>
<accession>A0A644STV3</accession>
<proteinExistence type="predicted"/>
<name>A0A644STV3_9ZZZZ</name>
<dbReference type="PANTHER" id="PTHR11319">
    <property type="entry name" value="G PROTEIN-COUPLED RECEPTOR-RELATED"/>
    <property type="match status" value="1"/>
</dbReference>
<dbReference type="InterPro" id="IPR013783">
    <property type="entry name" value="Ig-like_fold"/>
</dbReference>
<organism evidence="8">
    <name type="scientific">bioreactor metagenome</name>
    <dbReference type="NCBI Taxonomy" id="1076179"/>
    <lineage>
        <taxon>unclassified sequences</taxon>
        <taxon>metagenomes</taxon>
        <taxon>ecological metagenomes</taxon>
    </lineage>
</organism>
<dbReference type="InterPro" id="IPR006626">
    <property type="entry name" value="PbH1"/>
</dbReference>
<evidence type="ECO:0000256" key="1">
    <source>
        <dbReference type="ARBA" id="ARBA00004196"/>
    </source>
</evidence>
<dbReference type="SUPFAM" id="SSF49464">
    <property type="entry name" value="Carboxypeptidase regulatory domain-like"/>
    <property type="match status" value="5"/>
</dbReference>
<evidence type="ECO:0000256" key="2">
    <source>
        <dbReference type="ARBA" id="ARBA00004442"/>
    </source>
</evidence>
<evidence type="ECO:0000256" key="4">
    <source>
        <dbReference type="ARBA" id="ARBA00022525"/>
    </source>
</evidence>
<evidence type="ECO:0000256" key="3">
    <source>
        <dbReference type="ARBA" id="ARBA00004613"/>
    </source>
</evidence>
<dbReference type="GO" id="GO:0009279">
    <property type="term" value="C:cell outer membrane"/>
    <property type="evidence" value="ECO:0007669"/>
    <property type="project" value="UniProtKB-SubCell"/>
</dbReference>
<dbReference type="InterPro" id="IPR008964">
    <property type="entry name" value="Invasin/intimin_cell_adhesion"/>
</dbReference>
<evidence type="ECO:0000256" key="5">
    <source>
        <dbReference type="ARBA" id="ARBA00022729"/>
    </source>
</evidence>
<evidence type="ECO:0000256" key="6">
    <source>
        <dbReference type="ARBA" id="ARBA00023136"/>
    </source>
</evidence>
<dbReference type="InterPro" id="IPR008969">
    <property type="entry name" value="CarboxyPept-like_regulatory"/>
</dbReference>
<dbReference type="SUPFAM" id="SSF49373">
    <property type="entry name" value="Invasin/intimin cell-adhesion fragments"/>
    <property type="match status" value="2"/>
</dbReference>
<dbReference type="Gene3D" id="2.60.40.10">
    <property type="entry name" value="Immunoglobulins"/>
    <property type="match status" value="3"/>
</dbReference>
<comment type="caution">
    <text evidence="8">The sequence shown here is derived from an EMBL/GenBank/DDBJ whole genome shotgun (WGS) entry which is preliminary data.</text>
</comment>
<keyword evidence="6" id="KW-0472">Membrane</keyword>
<dbReference type="GO" id="GO:0005576">
    <property type="term" value="C:extracellular region"/>
    <property type="evidence" value="ECO:0007669"/>
    <property type="project" value="UniProtKB-SubCell"/>
</dbReference>
<comment type="subcellular location">
    <subcellularLocation>
        <location evidence="1">Cell envelope</location>
    </subcellularLocation>
    <subcellularLocation>
        <location evidence="2">Cell outer membrane</location>
    </subcellularLocation>
    <subcellularLocation>
        <location evidence="3">Secreted</location>
    </subcellularLocation>
</comment>
<sequence>MKKKQITILTILTLFITLLFVFSLSTISAADQTIDNSTGISTGITNTGNEETLTLQEGIYNKSTDHGITINKNITIQGNTSTNNVIIDAQGLTRIFTISNNRNVVFINLTFINGYTTANGGAIYNNYANSKITFINCNFINNTANNGGVIYNVGNSLLVFNSTFTDNILLSNYGGAIYNSGSDFSVSDSTFENNVAGSRGGAIYNNGGNSFSVVNSTFIDNSANQGGAIYNNGIDFSVSNSAFTSNIALSNSGGAIYNNGIDFSVSNSTFIGNNASFDGGAIYNSGTNSSVSDSTFKNNTAYNYGGAIRNSGGNVSVINLTFIDNFANRGGAIYNTGGNSSVSDSTFIGNNATIHGGAIYNVGSNFFVNDSIFTSNIALSNSGGAIYNSGSDFSVSNSAFENNVAGIRGGAIYNYVGSDFSVSDSTFTSNIIVSTGSGGAIYNYGGSDFSVSDSTFIGNNATSSGGAIFNYRGYDFSVNNSNFMDNKANNGGAISSSTGNFYISNSIFKNNTAYNYGGAIRNSGGNVSVINLTFIDNFANRGGAIYNTGGNSSVSDSTFIGNNATIHGGAIYNVGSNFFVNDSIFTSNIALSNSGGAIYNSGINSSVNNSTFTYNFANRGGAIYNSGSDFSVSDSAFENNFANRGGAIYNYVGSDFFVSGSTFTDNSANQGGAIYNANGGMFVVGNVMSGNTAVSSGPMIYNAGHMGILNLTFLNNMTVLVDSGSVILYALLTDDMGNTVSGQRIYFYVDGTLVGSASSDKNGEARISFTVPNSLRPSIVPVTGDYAGRDGYNINIRGGELDLPVITKLETKSTINVTSVVKVGQNININGIATDENDNPLVNIIVNVTIDGQIFYVTTNEFGYWNLSYASLEVGDFNIMVQWAGNTTHTSFVNITELDVIPFVTNSTVNVSSNSKVGQTTTISGIATDENSNPIANTIIQVTIEYDEENSWSFNLLTDSDGFWILNFTPTNAGNFIVTVSWNGNTTHLDFTNTTTFNVAKAIANSTVVVSNGKINQQSTISGVAKDENGNPLAEIDIIVTINGQSYTVTTDNNGAWSLSYTPSVSGNLSVVVTWAGSADHLSFTNSTIFNVANLTTNSTIAVVNITVGKSTTINGTAIDENGNPLANVQLTVTVNGIAYTVNTDASGFWSLSYIPNVVGSLNVQVNWTGNSTHDGFINVTVLNVSRAATNSTIVVVNSTVGKSTTINGTAFDENGNPLTNVQLNVTVNGVVYSVTTNDLGFWSLSYIPNVAGSFNLQVNWTGNATHNGFTNVTVLNVSKAVTNSTIGVSGSIVGKNVTINGTAIDENGNPLVGVTLNVTVNGVVHSVVTNGVGFWNLTYVANASGVFNVQVSYLGNSTHFNFVNVTNFNIVNASTNSTINAPTGKISQQTNITGVATDENGNVLVGITITVTVDGISYTVTTNSTGGWSLTYTPTVSGNLNITVTWNGNSTHNGFTNATVLSVANASSNSTISVPSGKVSQQSNITGVARDENGNALVGITITVTVNGVNYSVTTSSTGGWSLLYTPNISGDLNIMVSWVGNATHVGFTNSTVFNVANLTTNSTINVVNSTVGKSTTLNGTATDENGNQLVNVQLTVTVNGVNYSVTTNGVGFWILTYIPNTSGSLDVQVNWTGNSTHNGFTNTTVLNVSRAATNSTINTPNGKIGQQSTINGVAIDENGNLLANIQLTVTVDGTSYTVNTNNAGAWILNIIPTASGNLSVVVTWAGNATHVGFTNSTVFSVANAGSNSTITAPNGKVGQSMNITGVATDENGNALVNIQITVTVDGSSYNVTTNNSGVWSLNYTPSVSGNLDVVVSWAGNGTHNGFTNATVFTVVNAGSNSTIVVPSGNPGQSMNITGVALDDNGNPLAGVQLTVVIDGSSYNVTTDGVGAWSIIFTPGREGLFDLSVSWAGNSTHNGFTNDTVFSVPKIPTNSTINAPNTKVGEQSTISGVALDDNGNPLANIQLTVVVDGTVYNVTTDSTGVWSLNITPINSGSLNVVVSWIGNNTHHGFSNLTVFVVAKLATNSSVIVSNATVGKSTIIRGVLADENNKPIVGANLTVIVDGKSFNVITGADGSWNLSYTLLKAGKLTIKVDYLGNSNYLASTNSTVLTVSEGPVNPVKPDIRFIKRTNKKSIKNGKKVIMKYLTYKNFGGSGSQNLSAQVLFKNFKYKVLNKIKLQYAKNKVKFKVTLKSGGTFTLKIKTYRPIKAKT</sequence>
<dbReference type="EMBL" id="VSSQ01000006">
    <property type="protein sequence ID" value="MPL58110.1"/>
    <property type="molecule type" value="Genomic_DNA"/>
</dbReference>
<dbReference type="SMART" id="SM00710">
    <property type="entry name" value="PbH1"/>
    <property type="match status" value="18"/>
</dbReference>
<evidence type="ECO:0008006" key="9">
    <source>
        <dbReference type="Google" id="ProtNLM"/>
    </source>
</evidence>
<dbReference type="PANTHER" id="PTHR11319:SF35">
    <property type="entry name" value="OUTER MEMBRANE PROTEIN PMPC-RELATED"/>
    <property type="match status" value="1"/>
</dbReference>
<protein>
    <recommendedName>
        <fullName evidence="9">Adhesin-like protein</fullName>
    </recommendedName>
</protein>
<keyword evidence="7" id="KW-0998">Cell outer membrane</keyword>
<keyword evidence="5" id="KW-0732">Signal</keyword>
<dbReference type="InterPro" id="IPR011050">
    <property type="entry name" value="Pectin_lyase_fold/virulence"/>
</dbReference>
<dbReference type="SUPFAM" id="SSF51126">
    <property type="entry name" value="Pectin lyase-like"/>
    <property type="match status" value="4"/>
</dbReference>